<protein>
    <submittedName>
        <fullName evidence="1">Uncharacterized protein</fullName>
    </submittedName>
</protein>
<dbReference type="EMBL" id="LAZR01000142">
    <property type="protein sequence ID" value="KKN86958.1"/>
    <property type="molecule type" value="Genomic_DNA"/>
</dbReference>
<comment type="caution">
    <text evidence="1">The sequence shown here is derived from an EMBL/GenBank/DDBJ whole genome shotgun (WGS) entry which is preliminary data.</text>
</comment>
<organism evidence="1">
    <name type="scientific">marine sediment metagenome</name>
    <dbReference type="NCBI Taxonomy" id="412755"/>
    <lineage>
        <taxon>unclassified sequences</taxon>
        <taxon>metagenomes</taxon>
        <taxon>ecological metagenomes</taxon>
    </lineage>
</organism>
<name>A0A0F9X5V7_9ZZZZ</name>
<proteinExistence type="predicted"/>
<reference evidence="1" key="1">
    <citation type="journal article" date="2015" name="Nature">
        <title>Complex archaea that bridge the gap between prokaryotes and eukaryotes.</title>
        <authorList>
            <person name="Spang A."/>
            <person name="Saw J.H."/>
            <person name="Jorgensen S.L."/>
            <person name="Zaremba-Niedzwiedzka K."/>
            <person name="Martijn J."/>
            <person name="Lind A.E."/>
            <person name="van Eijk R."/>
            <person name="Schleper C."/>
            <person name="Guy L."/>
            <person name="Ettema T.J."/>
        </authorList>
    </citation>
    <scope>NUCLEOTIDE SEQUENCE</scope>
</reference>
<accession>A0A0F9X5V7</accession>
<evidence type="ECO:0000313" key="1">
    <source>
        <dbReference type="EMBL" id="KKN86958.1"/>
    </source>
</evidence>
<gene>
    <name evidence="1" type="ORF">LCGC14_0262270</name>
</gene>
<dbReference type="AlphaFoldDB" id="A0A0F9X5V7"/>
<sequence length="128" mass="14296">MDRRAPDVVAVVKKLKDGARGSPWIPAGTPPRERYHYFPDGLSICFTLDILSKVYLTQLAQASGAKIPEGLVEGGRFWHLSIARLGARGPTPQEVDFWRQAFFGEEPIMEVGGQILGINSTHFFWRAK</sequence>